<gene>
    <name evidence="10" type="ORF">EV44_g5282</name>
</gene>
<evidence type="ECO:0000313" key="11">
    <source>
        <dbReference type="Proteomes" id="UP000030854"/>
    </source>
</evidence>
<dbReference type="InterPro" id="IPR036395">
    <property type="entry name" value="Cu_fist_DNA-bd_dom_sf"/>
</dbReference>
<dbReference type="InterPro" id="IPR001083">
    <property type="entry name" value="Cu_fist_DNA-bd_dom"/>
</dbReference>
<feature type="domain" description="Copper-fist" evidence="9">
    <location>
        <begin position="1"/>
        <end position="41"/>
    </location>
</feature>
<keyword evidence="5" id="KW-0805">Transcription regulation</keyword>
<feature type="compositionally biased region" description="Low complexity" evidence="8">
    <location>
        <begin position="473"/>
        <end position="486"/>
    </location>
</feature>
<keyword evidence="3" id="KW-0862">Zinc</keyword>
<dbReference type="GO" id="GO:0045944">
    <property type="term" value="P:positive regulation of transcription by RNA polymerase II"/>
    <property type="evidence" value="ECO:0007669"/>
    <property type="project" value="TreeGrafter"/>
</dbReference>
<keyword evidence="4" id="KW-0186">Copper</keyword>
<protein>
    <submittedName>
        <fullName evidence="10">Putative copper fist dna binding domain-containing protein</fullName>
    </submittedName>
</protein>
<evidence type="ECO:0000256" key="6">
    <source>
        <dbReference type="ARBA" id="ARBA00023163"/>
    </source>
</evidence>
<dbReference type="GO" id="GO:0000978">
    <property type="term" value="F:RNA polymerase II cis-regulatory region sequence-specific DNA binding"/>
    <property type="evidence" value="ECO:0007669"/>
    <property type="project" value="TreeGrafter"/>
</dbReference>
<evidence type="ECO:0000313" key="10">
    <source>
        <dbReference type="EMBL" id="KHJ34793.1"/>
    </source>
</evidence>
<dbReference type="SMART" id="SM00412">
    <property type="entry name" value="Cu_FIST"/>
    <property type="match status" value="1"/>
</dbReference>
<sequence>MPLINGMKMACEPCIRGHRSTKCNHANERLMVPVRKPGRPLSSCPHLKDHLCSCNSITAAIPRKQVCQCSISSSTKNTNVAARATPSSSVVMPLSPGKPTFRIDKIYQKSHLKRKSSGVTNLERMNACQFHNHQSLTNRHQIPTVSSNGYYVSQFPNSTGHHSQTSPSIVPQPLSTNGICQVGESSQYCNGNLDNGDSFTINQHHEIRPDFFSNGANISTEQSPISDENLSDIMNGGKRSPKKGKSCCNFQEITYRNEKSSTNSRSMVRKNINGDGSLSPTEGDCCFLKCMDPTNTSSTGFFTEKKESDVTNGCCIETSKILNQNIVSQVVTQNSLPESIGYNNQFYAYPPPVFSYHTATYGSFSNPLNVSTWRQTHDNIFHNARGENQVTEDYATAPEPEIRSFVKSCNCGDACQCIGCVSHPYNDATQDYVRSAWQTISLEGNSSEPYANGGQSLNEDQRAISQQNIENKSNSNPPTPSSSSTNGEEQSLPENNFLFVNYSFPSEESEGDVFNYGCNNDCQCIGCDIKRRNPG</sequence>
<evidence type="ECO:0000256" key="4">
    <source>
        <dbReference type="ARBA" id="ARBA00023008"/>
    </source>
</evidence>
<dbReference type="GO" id="GO:0005507">
    <property type="term" value="F:copper ion binding"/>
    <property type="evidence" value="ECO:0007669"/>
    <property type="project" value="InterPro"/>
</dbReference>
<keyword evidence="7" id="KW-0539">Nucleus</keyword>
<dbReference type="FunFam" id="3.90.430.10:FF:000001">
    <property type="entry name" value="Copper fist DNA-binding protein"/>
    <property type="match status" value="1"/>
</dbReference>
<keyword evidence="11" id="KW-1185">Reference proteome</keyword>
<dbReference type="PRINTS" id="PR00617">
    <property type="entry name" value="COPPERFIST"/>
</dbReference>
<dbReference type="PROSITE" id="PS50073">
    <property type="entry name" value="COPPER_FIST_2"/>
    <property type="match status" value="1"/>
</dbReference>
<dbReference type="PANTHER" id="PTHR28088">
    <property type="entry name" value="TRANSCRIPTIONAL ACTIVATOR HAA1-RELATED"/>
    <property type="match status" value="1"/>
</dbReference>
<comment type="caution">
    <text evidence="10">The sequence shown here is derived from an EMBL/GenBank/DDBJ whole genome shotgun (WGS) entry which is preliminary data.</text>
</comment>
<dbReference type="OMA" id="YTINECN"/>
<dbReference type="Proteomes" id="UP000030854">
    <property type="component" value="Unassembled WGS sequence"/>
</dbReference>
<organism evidence="10 11">
    <name type="scientific">Uncinula necator</name>
    <name type="common">Grape powdery mildew</name>
    <dbReference type="NCBI Taxonomy" id="52586"/>
    <lineage>
        <taxon>Eukaryota</taxon>
        <taxon>Fungi</taxon>
        <taxon>Dikarya</taxon>
        <taxon>Ascomycota</taxon>
        <taxon>Pezizomycotina</taxon>
        <taxon>Leotiomycetes</taxon>
        <taxon>Erysiphales</taxon>
        <taxon>Erysiphaceae</taxon>
        <taxon>Erysiphe</taxon>
    </lineage>
</organism>
<comment type="subcellular location">
    <subcellularLocation>
        <location evidence="1">Nucleus</location>
    </subcellularLocation>
</comment>
<dbReference type="Gene3D" id="3.90.430.10">
    <property type="entry name" value="Copper fist DNA-binding domain"/>
    <property type="match status" value="1"/>
</dbReference>
<dbReference type="EMBL" id="JNVN01000680">
    <property type="protein sequence ID" value="KHJ34793.1"/>
    <property type="molecule type" value="Genomic_DNA"/>
</dbReference>
<evidence type="ECO:0000256" key="7">
    <source>
        <dbReference type="ARBA" id="ARBA00023242"/>
    </source>
</evidence>
<dbReference type="SUPFAM" id="SSF57879">
    <property type="entry name" value="Zinc domain conserved in yeast copper-regulated transcription factors"/>
    <property type="match status" value="1"/>
</dbReference>
<dbReference type="GO" id="GO:0006879">
    <property type="term" value="P:intracellular iron ion homeostasis"/>
    <property type="evidence" value="ECO:0007669"/>
    <property type="project" value="TreeGrafter"/>
</dbReference>
<dbReference type="HOGENOM" id="CLU_036162_0_0_1"/>
<evidence type="ECO:0000256" key="3">
    <source>
        <dbReference type="ARBA" id="ARBA00022833"/>
    </source>
</evidence>
<feature type="region of interest" description="Disordered" evidence="8">
    <location>
        <begin position="469"/>
        <end position="491"/>
    </location>
</feature>
<evidence type="ECO:0000256" key="1">
    <source>
        <dbReference type="ARBA" id="ARBA00004123"/>
    </source>
</evidence>
<dbReference type="GO" id="GO:0000981">
    <property type="term" value="F:DNA-binding transcription factor activity, RNA polymerase II-specific"/>
    <property type="evidence" value="ECO:0007669"/>
    <property type="project" value="TreeGrafter"/>
</dbReference>
<evidence type="ECO:0000259" key="9">
    <source>
        <dbReference type="PROSITE" id="PS50073"/>
    </source>
</evidence>
<accession>A0A0B1P9A6</accession>
<dbReference type="AlphaFoldDB" id="A0A0B1P9A6"/>
<evidence type="ECO:0000256" key="5">
    <source>
        <dbReference type="ARBA" id="ARBA00023015"/>
    </source>
</evidence>
<dbReference type="GO" id="GO:0005634">
    <property type="term" value="C:nucleus"/>
    <property type="evidence" value="ECO:0007669"/>
    <property type="project" value="UniProtKB-SubCell"/>
</dbReference>
<reference evidence="10 11" key="1">
    <citation type="journal article" date="2014" name="BMC Genomics">
        <title>Adaptive genomic structural variation in the grape powdery mildew pathogen, Erysiphe necator.</title>
        <authorList>
            <person name="Jones L."/>
            <person name="Riaz S."/>
            <person name="Morales-Cruz A."/>
            <person name="Amrine K.C."/>
            <person name="McGuire B."/>
            <person name="Gubler W.D."/>
            <person name="Walker M.A."/>
            <person name="Cantu D."/>
        </authorList>
    </citation>
    <scope>NUCLEOTIDE SEQUENCE [LARGE SCALE GENOMIC DNA]</scope>
    <source>
        <strain evidence="11">c</strain>
    </source>
</reference>
<dbReference type="Pfam" id="PF00649">
    <property type="entry name" value="Copper-fist"/>
    <property type="match status" value="1"/>
</dbReference>
<dbReference type="PANTHER" id="PTHR28088:SF9">
    <property type="entry name" value="TRANSCRIPTION FACTOR GRISEA, PUTATIVE (AFU_ORTHOLOGUE AFUA_1G13190)-RELATED"/>
    <property type="match status" value="1"/>
</dbReference>
<keyword evidence="6" id="KW-0804">Transcription</keyword>
<dbReference type="InterPro" id="IPR051763">
    <property type="entry name" value="Copper_Homeo_Regul"/>
</dbReference>
<evidence type="ECO:0000256" key="2">
    <source>
        <dbReference type="ARBA" id="ARBA00022723"/>
    </source>
</evidence>
<dbReference type="GO" id="GO:0006878">
    <property type="term" value="P:intracellular copper ion homeostasis"/>
    <property type="evidence" value="ECO:0007669"/>
    <property type="project" value="TreeGrafter"/>
</dbReference>
<dbReference type="PROSITE" id="PS01119">
    <property type="entry name" value="COPPER_FIST_1"/>
    <property type="match status" value="1"/>
</dbReference>
<keyword evidence="2" id="KW-0479">Metal-binding</keyword>
<proteinExistence type="predicted"/>
<dbReference type="STRING" id="52586.A0A0B1P9A6"/>
<evidence type="ECO:0000256" key="8">
    <source>
        <dbReference type="SAM" id="MobiDB-lite"/>
    </source>
</evidence>
<dbReference type="SMART" id="SM01090">
    <property type="entry name" value="Copper-fist"/>
    <property type="match status" value="1"/>
</dbReference>
<name>A0A0B1P9A6_UNCNE</name>